<evidence type="ECO:0000256" key="8">
    <source>
        <dbReference type="ARBA" id="ARBA00023012"/>
    </source>
</evidence>
<evidence type="ECO:0000256" key="7">
    <source>
        <dbReference type="ARBA" id="ARBA00022840"/>
    </source>
</evidence>
<dbReference type="InterPro" id="IPR050482">
    <property type="entry name" value="Sensor_HK_TwoCompSys"/>
</dbReference>
<keyword evidence="12" id="KW-1185">Reference proteome</keyword>
<dbReference type="InterPro" id="IPR036890">
    <property type="entry name" value="HATPase_C_sf"/>
</dbReference>
<sequence length="411" mass="44921">MTTEHRQGRARSKLRRFLAQFWRIGLGLIMGQIAYALTYSEYSPDSAVDVQAVGSLIFLDILGGIVALVLYPLRHRFPVVMAASLVLLSIPSTLAMPFAGLAMVSLATRRRMWEILGIGTLFLLGIFASEALLGVVLPMPDEVITWWQTLIVGIVLVGPTMLIGMYIGGKRQLADSLLEQTRSAQRERQAQIHAAKADERTRIAREMHDVLAHRLSLVALHSGALEIRQDLSPEQTRATAGIIRENSRLALGELREVLGTLRDPGTLFANELARPQPTLGELNQVIAESRAVGTEVEVVMSQATSDRLPSLTQSTGRHLYRIIQETLTNARRHAPGEPVTLEIAGGADDQLLLRVSNRLPAGLRGQRPPSGAPAAGLGLTGVTERARLAGGDVLIDMKNDDEFVVKVWLPW</sequence>
<feature type="domain" description="Signal transduction histidine kinase subgroup 3 dimerisation and phosphoacceptor" evidence="10">
    <location>
        <begin position="199"/>
        <end position="265"/>
    </location>
</feature>
<keyword evidence="3" id="KW-0597">Phosphoprotein</keyword>
<feature type="transmembrane region" description="Helical" evidence="9">
    <location>
        <begin position="85"/>
        <end position="107"/>
    </location>
</feature>
<keyword evidence="8" id="KW-0902">Two-component regulatory system</keyword>
<comment type="catalytic activity">
    <reaction evidence="1">
        <text>ATP + protein L-histidine = ADP + protein N-phospho-L-histidine.</text>
        <dbReference type="EC" id="2.7.13.3"/>
    </reaction>
</comment>
<evidence type="ECO:0000256" key="5">
    <source>
        <dbReference type="ARBA" id="ARBA00022741"/>
    </source>
</evidence>
<dbReference type="EMBL" id="JAAWVT010000001">
    <property type="protein sequence ID" value="NKG20147.1"/>
    <property type="molecule type" value="Genomic_DNA"/>
</dbReference>
<feature type="transmembrane region" description="Helical" evidence="9">
    <location>
        <begin position="113"/>
        <end position="137"/>
    </location>
</feature>
<feature type="transmembrane region" description="Helical" evidence="9">
    <location>
        <begin position="149"/>
        <end position="168"/>
    </location>
</feature>
<organism evidence="11 12">
    <name type="scientific">Paeniglutamicibacter terrestris</name>
    <dbReference type="NCBI Taxonomy" id="2723403"/>
    <lineage>
        <taxon>Bacteria</taxon>
        <taxon>Bacillati</taxon>
        <taxon>Actinomycetota</taxon>
        <taxon>Actinomycetes</taxon>
        <taxon>Micrococcales</taxon>
        <taxon>Micrococcaceae</taxon>
        <taxon>Paeniglutamicibacter</taxon>
    </lineage>
</organism>
<evidence type="ECO:0000313" key="11">
    <source>
        <dbReference type="EMBL" id="NKG20147.1"/>
    </source>
</evidence>
<dbReference type="PANTHER" id="PTHR24421">
    <property type="entry name" value="NITRATE/NITRITE SENSOR PROTEIN NARX-RELATED"/>
    <property type="match status" value="1"/>
</dbReference>
<dbReference type="EC" id="2.7.13.3" evidence="2"/>
<dbReference type="Gene3D" id="1.20.5.1930">
    <property type="match status" value="1"/>
</dbReference>
<dbReference type="GO" id="GO:0016301">
    <property type="term" value="F:kinase activity"/>
    <property type="evidence" value="ECO:0007669"/>
    <property type="project" value="UniProtKB-KW"/>
</dbReference>
<reference evidence="11 12" key="1">
    <citation type="submission" date="2020-04" db="EMBL/GenBank/DDBJ databases">
        <title>Paeniglutamicibacter sp. ANT13_2, a novel actinomycete isolated from sediment in Antarctica.</title>
        <authorList>
            <person name="Sakdapetsiri C."/>
            <person name="Pinyakong O."/>
        </authorList>
    </citation>
    <scope>NUCLEOTIDE SEQUENCE [LARGE SCALE GENOMIC DNA]</scope>
    <source>
        <strain evidence="11 12">ANT13_2</strain>
    </source>
</reference>
<protein>
    <recommendedName>
        <fullName evidence="2">histidine kinase</fullName>
        <ecNumber evidence="2">2.7.13.3</ecNumber>
    </recommendedName>
</protein>
<feature type="transmembrane region" description="Helical" evidence="9">
    <location>
        <begin position="21"/>
        <end position="40"/>
    </location>
</feature>
<evidence type="ECO:0000259" key="10">
    <source>
        <dbReference type="Pfam" id="PF07730"/>
    </source>
</evidence>
<evidence type="ECO:0000313" key="12">
    <source>
        <dbReference type="Proteomes" id="UP000746595"/>
    </source>
</evidence>
<dbReference type="InterPro" id="IPR011712">
    <property type="entry name" value="Sig_transdc_His_kin_sub3_dim/P"/>
</dbReference>
<name>A0ABX1G3V9_9MICC</name>
<dbReference type="PANTHER" id="PTHR24421:SF10">
    <property type="entry name" value="NITRATE_NITRITE SENSOR PROTEIN NARQ"/>
    <property type="match status" value="1"/>
</dbReference>
<evidence type="ECO:0000256" key="1">
    <source>
        <dbReference type="ARBA" id="ARBA00000085"/>
    </source>
</evidence>
<evidence type="ECO:0000256" key="2">
    <source>
        <dbReference type="ARBA" id="ARBA00012438"/>
    </source>
</evidence>
<keyword evidence="9" id="KW-1133">Transmembrane helix</keyword>
<evidence type="ECO:0000256" key="9">
    <source>
        <dbReference type="SAM" id="Phobius"/>
    </source>
</evidence>
<keyword evidence="6 11" id="KW-0418">Kinase</keyword>
<dbReference type="Proteomes" id="UP000746595">
    <property type="component" value="Unassembled WGS sequence"/>
</dbReference>
<dbReference type="Pfam" id="PF07730">
    <property type="entry name" value="HisKA_3"/>
    <property type="match status" value="1"/>
</dbReference>
<keyword evidence="4" id="KW-0808">Transferase</keyword>
<keyword evidence="5" id="KW-0547">Nucleotide-binding</keyword>
<dbReference type="CDD" id="cd16917">
    <property type="entry name" value="HATPase_UhpB-NarQ-NarX-like"/>
    <property type="match status" value="1"/>
</dbReference>
<evidence type="ECO:0000256" key="6">
    <source>
        <dbReference type="ARBA" id="ARBA00022777"/>
    </source>
</evidence>
<keyword evidence="9" id="KW-0812">Transmembrane</keyword>
<evidence type="ECO:0000256" key="3">
    <source>
        <dbReference type="ARBA" id="ARBA00022553"/>
    </source>
</evidence>
<gene>
    <name evidence="11" type="ORF">HED64_05385</name>
</gene>
<keyword evidence="7" id="KW-0067">ATP-binding</keyword>
<accession>A0ABX1G3V9</accession>
<feature type="transmembrane region" description="Helical" evidence="9">
    <location>
        <begin position="52"/>
        <end position="73"/>
    </location>
</feature>
<dbReference type="Gene3D" id="3.30.565.10">
    <property type="entry name" value="Histidine kinase-like ATPase, C-terminal domain"/>
    <property type="match status" value="1"/>
</dbReference>
<evidence type="ECO:0000256" key="4">
    <source>
        <dbReference type="ARBA" id="ARBA00022679"/>
    </source>
</evidence>
<proteinExistence type="predicted"/>
<keyword evidence="9" id="KW-0472">Membrane</keyword>
<comment type="caution">
    <text evidence="11">The sequence shown here is derived from an EMBL/GenBank/DDBJ whole genome shotgun (WGS) entry which is preliminary data.</text>
</comment>
<dbReference type="RefSeq" id="WP_168151001.1">
    <property type="nucleotide sequence ID" value="NZ_JAAWVT010000001.1"/>
</dbReference>
<dbReference type="SUPFAM" id="SSF55874">
    <property type="entry name" value="ATPase domain of HSP90 chaperone/DNA topoisomerase II/histidine kinase"/>
    <property type="match status" value="1"/>
</dbReference>